<keyword evidence="1" id="KW-0694">RNA-binding</keyword>
<protein>
    <submittedName>
        <fullName evidence="2">(salmon louse) hypothetical protein</fullName>
    </submittedName>
</protein>
<reference evidence="2" key="1">
    <citation type="submission" date="2021-02" db="EMBL/GenBank/DDBJ databases">
        <authorList>
            <person name="Bekaert M."/>
        </authorList>
    </citation>
    <scope>NUCLEOTIDE SEQUENCE</scope>
    <source>
        <strain evidence="2">IoA-00</strain>
    </source>
</reference>
<proteinExistence type="predicted"/>
<evidence type="ECO:0000313" key="2">
    <source>
        <dbReference type="EMBL" id="CAF2757737.1"/>
    </source>
</evidence>
<dbReference type="Pfam" id="PF02136">
    <property type="entry name" value="NTF2"/>
    <property type="match status" value="1"/>
</dbReference>
<evidence type="ECO:0000313" key="3">
    <source>
        <dbReference type="Proteomes" id="UP000675881"/>
    </source>
</evidence>
<dbReference type="InterPro" id="IPR018222">
    <property type="entry name" value="Nuclear_transport_factor_2_euk"/>
</dbReference>
<dbReference type="PANTHER" id="PTHR10693:SF20">
    <property type="entry name" value="AT27578P"/>
    <property type="match status" value="1"/>
</dbReference>
<dbReference type="PROSITE" id="PS50177">
    <property type="entry name" value="NTF2_DOMAIN"/>
    <property type="match status" value="1"/>
</dbReference>
<dbReference type="PANTHER" id="PTHR10693">
    <property type="entry name" value="RAS GTPASE-ACTIVATING PROTEIN-BINDING PROTEIN"/>
    <property type="match status" value="1"/>
</dbReference>
<organism evidence="2 3">
    <name type="scientific">Lepeophtheirus salmonis</name>
    <name type="common">Salmon louse</name>
    <name type="synonym">Caligus salmonis</name>
    <dbReference type="NCBI Taxonomy" id="72036"/>
    <lineage>
        <taxon>Eukaryota</taxon>
        <taxon>Metazoa</taxon>
        <taxon>Ecdysozoa</taxon>
        <taxon>Arthropoda</taxon>
        <taxon>Crustacea</taxon>
        <taxon>Multicrustacea</taxon>
        <taxon>Hexanauplia</taxon>
        <taxon>Copepoda</taxon>
        <taxon>Siphonostomatoida</taxon>
        <taxon>Caligidae</taxon>
        <taxon>Lepeophtheirus</taxon>
    </lineage>
</organism>
<dbReference type="OrthoDB" id="339151at2759"/>
<dbReference type="GO" id="GO:0003729">
    <property type="term" value="F:mRNA binding"/>
    <property type="evidence" value="ECO:0007669"/>
    <property type="project" value="TreeGrafter"/>
</dbReference>
<dbReference type="Proteomes" id="UP000675881">
    <property type="component" value="Chromosome 1"/>
</dbReference>
<accession>A0A7R8CEI7</accession>
<name>A0A7R8CEI7_LEPSM</name>
<sequence>MECTIYNATLEEMDDPLELQRLANTFATEYFALLRRSPSDIFKFYSHDSLFAYGSHQRQDDIVVPFKGIFEIHSAIFDLNWSNAKINIRFVDAQVMGQRNVLIQIYGDVLKKREEPCRFIRTMVLRCSRSNDFYIQNDILNYEDDIFEKNDFQILINDSEKDIFLQSNDI</sequence>
<keyword evidence="3" id="KW-1185">Reference proteome</keyword>
<evidence type="ECO:0000256" key="1">
    <source>
        <dbReference type="ARBA" id="ARBA00022884"/>
    </source>
</evidence>
<gene>
    <name evidence="2" type="ORF">LSAA_872</name>
</gene>
<dbReference type="InterPro" id="IPR039539">
    <property type="entry name" value="Ras_GTPase_bind_prot"/>
</dbReference>
<dbReference type="InterPro" id="IPR002075">
    <property type="entry name" value="NTF2_dom"/>
</dbReference>
<dbReference type="EMBL" id="HG994580">
    <property type="protein sequence ID" value="CAF2757737.1"/>
    <property type="molecule type" value="Genomic_DNA"/>
</dbReference>
<dbReference type="GO" id="GO:0005829">
    <property type="term" value="C:cytosol"/>
    <property type="evidence" value="ECO:0007669"/>
    <property type="project" value="TreeGrafter"/>
</dbReference>
<dbReference type="AlphaFoldDB" id="A0A7R8CEI7"/>
<dbReference type="GO" id="GO:1990904">
    <property type="term" value="C:ribonucleoprotein complex"/>
    <property type="evidence" value="ECO:0007669"/>
    <property type="project" value="TreeGrafter"/>
</dbReference>
<dbReference type="SUPFAM" id="SSF54427">
    <property type="entry name" value="NTF2-like"/>
    <property type="match status" value="1"/>
</dbReference>
<dbReference type="InterPro" id="IPR032710">
    <property type="entry name" value="NTF2-like_dom_sf"/>
</dbReference>
<dbReference type="Gene3D" id="3.10.450.50">
    <property type="match status" value="1"/>
</dbReference>